<evidence type="ECO:0008006" key="4">
    <source>
        <dbReference type="Google" id="ProtNLM"/>
    </source>
</evidence>
<gene>
    <name evidence="2" type="ORF">PUT78_21680</name>
</gene>
<evidence type="ECO:0000256" key="1">
    <source>
        <dbReference type="SAM" id="MobiDB-lite"/>
    </source>
</evidence>
<comment type="caution">
    <text evidence="2">The sequence shown here is derived from an EMBL/GenBank/DDBJ whole genome shotgun (WGS) entry which is preliminary data.</text>
</comment>
<feature type="region of interest" description="Disordered" evidence="1">
    <location>
        <begin position="54"/>
        <end position="98"/>
    </location>
</feature>
<dbReference type="Proteomes" id="UP001431784">
    <property type="component" value="Unassembled WGS sequence"/>
</dbReference>
<dbReference type="RefSeq" id="WP_274354340.1">
    <property type="nucleotide sequence ID" value="NZ_JAQZSM010000047.1"/>
</dbReference>
<dbReference type="CDD" id="cd12148">
    <property type="entry name" value="fungal_TF_MHR"/>
    <property type="match status" value="1"/>
</dbReference>
<sequence length="362" mass="39495">MNNRNTVGEAIFVRDTATYAPPEDDDPLPGSLVMSDAMPEPLILGAQHAPALPAQTVPQQSPPRIPPVNPNTGVPSNLPPAANDNTYRRPPPTSPTAGMSTWAKLVRIGKLGGPLSLLILDMRSTPTIPHLSRDADGFEQELNRQARSLLDPFDAAHNDAVRDWYLEELEAYRQHRQEQEEARPQPVPAPDTARVTESEEYRKKCEVGPYSRMSGICRRYGMQAHHIVPDWTLRYGARNDSSRRIPNMPGLNEGMAICVMGQARVEGDEHNSAHFADGAIEQLGLGSTPQYTATLAEVTDASEIAMVAVRPDCAAQIAAGLEAQFGPLNQNQLLRAKQYPPLPAETVRALRTGAVRSGSTRP</sequence>
<proteinExistence type="predicted"/>
<reference evidence="2" key="1">
    <citation type="submission" date="2023-02" db="EMBL/GenBank/DDBJ databases">
        <title>Description of Roseinatronobacter alkalisoli sp. nov., an alkaliphilic bacerium isolated from soda soil.</title>
        <authorList>
            <person name="Wei W."/>
        </authorList>
    </citation>
    <scope>NUCLEOTIDE SEQUENCE</scope>
    <source>
        <strain evidence="2">HJB301</strain>
    </source>
</reference>
<feature type="region of interest" description="Disordered" evidence="1">
    <location>
        <begin position="14"/>
        <end position="36"/>
    </location>
</feature>
<feature type="region of interest" description="Disordered" evidence="1">
    <location>
        <begin position="175"/>
        <end position="200"/>
    </location>
</feature>
<name>A0ABT5TEX8_9RHOB</name>
<evidence type="ECO:0000313" key="3">
    <source>
        <dbReference type="Proteomes" id="UP001431784"/>
    </source>
</evidence>
<accession>A0ABT5TEX8</accession>
<protein>
    <recommendedName>
        <fullName evidence="4">HNH endonuclease</fullName>
    </recommendedName>
</protein>
<organism evidence="2 3">
    <name type="scientific">Roseinatronobacter alkalisoli</name>
    <dbReference type="NCBI Taxonomy" id="3028235"/>
    <lineage>
        <taxon>Bacteria</taxon>
        <taxon>Pseudomonadati</taxon>
        <taxon>Pseudomonadota</taxon>
        <taxon>Alphaproteobacteria</taxon>
        <taxon>Rhodobacterales</taxon>
        <taxon>Paracoccaceae</taxon>
        <taxon>Roseinatronobacter</taxon>
    </lineage>
</organism>
<keyword evidence="3" id="KW-1185">Reference proteome</keyword>
<feature type="compositionally biased region" description="Pro residues" evidence="1">
    <location>
        <begin position="60"/>
        <end position="69"/>
    </location>
</feature>
<dbReference type="EMBL" id="JAQZSM010000047">
    <property type="protein sequence ID" value="MDD7973675.1"/>
    <property type="molecule type" value="Genomic_DNA"/>
</dbReference>
<evidence type="ECO:0000313" key="2">
    <source>
        <dbReference type="EMBL" id="MDD7973675.1"/>
    </source>
</evidence>